<feature type="region of interest" description="Disordered" evidence="1">
    <location>
        <begin position="248"/>
        <end position="291"/>
    </location>
</feature>
<evidence type="ECO:0008006" key="5">
    <source>
        <dbReference type="Google" id="ProtNLM"/>
    </source>
</evidence>
<dbReference type="EMBL" id="GEVL01010397">
    <property type="protein sequence ID" value="JAU66944.1"/>
    <property type="molecule type" value="Transcribed_RNA"/>
</dbReference>
<organism evidence="4">
    <name type="scientific">Noccaea caerulescens</name>
    <name type="common">Alpine penny-cress</name>
    <name type="synonym">Thlaspi caerulescens</name>
    <dbReference type="NCBI Taxonomy" id="107243"/>
    <lineage>
        <taxon>Eukaryota</taxon>
        <taxon>Viridiplantae</taxon>
        <taxon>Streptophyta</taxon>
        <taxon>Embryophyta</taxon>
        <taxon>Tracheophyta</taxon>
        <taxon>Spermatophyta</taxon>
        <taxon>Magnoliopsida</taxon>
        <taxon>eudicotyledons</taxon>
        <taxon>Gunneridae</taxon>
        <taxon>Pentapetalae</taxon>
        <taxon>rosids</taxon>
        <taxon>malvids</taxon>
        <taxon>Brassicales</taxon>
        <taxon>Brassicaceae</taxon>
        <taxon>Coluteocarpeae</taxon>
        <taxon>Noccaea</taxon>
    </lineage>
</organism>
<evidence type="ECO:0000259" key="2">
    <source>
        <dbReference type="Pfam" id="PF03108"/>
    </source>
</evidence>
<dbReference type="Pfam" id="PF03108">
    <property type="entry name" value="DBD_Tnp_Mut"/>
    <property type="match status" value="1"/>
</dbReference>
<feature type="compositionally biased region" description="Acidic residues" evidence="1">
    <location>
        <begin position="188"/>
        <end position="205"/>
    </location>
</feature>
<dbReference type="InterPro" id="IPR018289">
    <property type="entry name" value="MULE_transposase_dom"/>
</dbReference>
<sequence length="621" mass="71259">MSDVGMLKLSIHYGGSMAKEDEDYNYLGELDCQAVKWSLSEIKWEKFVEFCSSNEKVITPPIKLIWYKEAAKEMRTLNYMCEDYSKDIAQLCSVGKIAGAVDIFIEHELSYDPLETSIIPLPSSQRGDIQYGVNENVGKFLKREDESEQSDDSEDEVDRPKEDDEPERSEDEASDEDEAPADDNVAGEGDDNLVIEGDNDLDCESNENQRDANGDISDDGDDVLLDVGDGGNDDRFRSLYEEGLMTREEKEIKKTEEEEAAEREAEESDKEYVLQEAQYPDTPTESDEEWEEWNSKRNVKAKGKEKGHAKFHGDLDKEPYIWLFQKFNSGLEFKDQLLRYSLKTQHDVKMARSEANRIAVICCGEECKFRVYCSYEPPINKWMVKVCHMKHNHGKSSRVSMLKQSVIAGLFREELRRNIHLPASEIKDKIKAQYNIVVPISKCYRGRHIALNTILENQTTQFGKLWDYEAELRRTHEDIKTELCTVEGNDANMFDCFYICFKELATTWKNCCRPVIGLDGCFLKWDLNGDLLAAVGRDADNRMYPIAWAVVRGENKDTWGWFVKNLKRDLGLGSGENLTIISDKQKGLVIAVGDELPSAEHRMCARHIYANWRKLGFFCPF</sequence>
<reference evidence="4" key="1">
    <citation type="submission" date="2016-07" db="EMBL/GenBank/DDBJ databases">
        <title>De novo transcriptome assembly of four accessions of the metal hyperaccumulator plant Noccaea caerulescens.</title>
        <authorList>
            <person name="Blande D."/>
            <person name="Halimaa P."/>
            <person name="Tervahauta A.I."/>
            <person name="Aarts M.G."/>
            <person name="Karenlampi S.O."/>
        </authorList>
    </citation>
    <scope>NUCLEOTIDE SEQUENCE</scope>
</reference>
<feature type="domain" description="MULE transposase" evidence="3">
    <location>
        <begin position="515"/>
        <end position="611"/>
    </location>
</feature>
<dbReference type="PANTHER" id="PTHR31973">
    <property type="entry name" value="POLYPROTEIN, PUTATIVE-RELATED"/>
    <property type="match status" value="1"/>
</dbReference>
<evidence type="ECO:0000259" key="3">
    <source>
        <dbReference type="Pfam" id="PF10551"/>
    </source>
</evidence>
<dbReference type="InterPro" id="IPR004332">
    <property type="entry name" value="Transposase_MuDR"/>
</dbReference>
<gene>
    <name evidence="4" type="ORF">LE_TR803_c0_g1_i1_g.2211</name>
</gene>
<feature type="compositionally biased region" description="Acidic residues" evidence="1">
    <location>
        <begin position="146"/>
        <end position="181"/>
    </location>
</feature>
<protein>
    <recommendedName>
        <fullName evidence="5">MULE transposase domain-containing protein</fullName>
    </recommendedName>
</protein>
<feature type="domain" description="Transposase MuDR plant" evidence="2">
    <location>
        <begin position="325"/>
        <end position="375"/>
    </location>
</feature>
<evidence type="ECO:0000313" key="4">
    <source>
        <dbReference type="EMBL" id="JAU66944.1"/>
    </source>
</evidence>
<name>A0A1J3HIK1_NOCCA</name>
<dbReference type="PANTHER" id="PTHR31973:SF187">
    <property type="entry name" value="MUTATOR TRANSPOSASE MUDRA PROTEIN"/>
    <property type="match status" value="1"/>
</dbReference>
<accession>A0A1J3HIK1</accession>
<feature type="region of interest" description="Disordered" evidence="1">
    <location>
        <begin position="140"/>
        <end position="236"/>
    </location>
</feature>
<feature type="compositionally biased region" description="Acidic residues" evidence="1">
    <location>
        <begin position="257"/>
        <end position="269"/>
    </location>
</feature>
<dbReference type="AlphaFoldDB" id="A0A1J3HIK1"/>
<dbReference type="Pfam" id="PF10551">
    <property type="entry name" value="MULE"/>
    <property type="match status" value="1"/>
</dbReference>
<proteinExistence type="predicted"/>
<evidence type="ECO:0000256" key="1">
    <source>
        <dbReference type="SAM" id="MobiDB-lite"/>
    </source>
</evidence>